<evidence type="ECO:0000313" key="1">
    <source>
        <dbReference type="EMBL" id="AIX20491.1"/>
    </source>
</evidence>
<dbReference type="GeneID" id="24172172"/>
<gene>
    <name evidence="3" type="ORF">Syn7803C2_28</name>
    <name evidence="1" type="ORF">Syn7803C85_28</name>
    <name evidence="2" type="ORF">Syn7803US33_27</name>
</gene>
<evidence type="ECO:0000313" key="2">
    <source>
        <dbReference type="EMBL" id="AIX29708.1"/>
    </source>
</evidence>
<dbReference type="Proteomes" id="UP000185284">
    <property type="component" value="Segment"/>
</dbReference>
<name>A0A0E3HHE7_9CAUD</name>
<reference evidence="4 5" key="1">
    <citation type="submission" date="2013-12" db="EMBL/GenBank/DDBJ databases">
        <title>Ecological redundancy of diverse viral populations within a natural community.</title>
        <authorList>
            <person name="Gregory A.C."/>
            <person name="LaButti K."/>
            <person name="Copeland A."/>
            <person name="Woyke T."/>
            <person name="Sullivan M.B."/>
        </authorList>
    </citation>
    <scope>NUCLEOTIDE SEQUENCE [LARGE SCALE GENOMIC DNA]</scope>
    <source>
        <strain evidence="3">Syn7803C2</strain>
        <strain evidence="1">Syn7803C85</strain>
        <strain evidence="2">Syn7803US33</strain>
    </source>
</reference>
<sequence length="4075" mass="440124">MPLTRLDNLISSKTGKYLYVSPDDFNATDALSNRGNSPVTPFKSIQRAFLEIARYSYLPGFGNDRFDQFSIMLMPGIHYIDNRPGLVDTSGIDTFGFDQANNEWTDNSILDISNPDNVLYKFNNTEGGAIIPRGSSLVGYDLRRTVVRPLYVPDPASVTVPRSAIFNVTGGCYFWQFTLKDGQTTAESPLYNSLEGTGEVYYDPNDFTRKTAPNYSHHKLTVFEYADTEELGLFYRKIAKSFSDYQPTIDDPGEFDFRIQENRIVGPLSDSRVIESLTLNDATTIPSIAASTSEIEVTTKVDHGYFAGQFVAISNTDIDSVLEGIFPIIRIDQNDPRKFTYEVAEVVSAIGTGIAAGQTVSVDTTPALGQNAQTLAEVDSVESASPYVFNVSIRSTWGICGIWANGLKATGFKSMVIAQYTGVSLQKDDRAFIRYDEYSNTWNQASLTDAFATVPYHAKGDSYWKDDWRTFHVKASEDAFIQNVSIFAVGFADHFLMESGGDMSITNSNSNFGNTSLHAIGFKGFAFNQDKGGFLTDIIPPKQVETGSANFKRTQYYTIDIQGTIQSKTNFTRLYLGSEDITEPINRPAVTIGGYRLGAKSGERLYVKLDPLTAGGTEEFNAALEPTGFVKYIAAPSILNPSGFSINSTYADAANLIESNRRMIQEEVFGYILEKYPRLQNISYVNPGRDPQANRYFDARNLIVNNRQEIINETLASLSAYSPTASISTVDIGEMVDAVAEDLRDGGNYNTITLIQTYFAGDGSLSKYNGQQEELLWAFNRARDLCKQAIANLLSVKADLYDPSGTLPDLSLKTNNPCGPVTNGKTGSQAEIDGDTTDGVTIDLSNKDAKRYKTTYNLIQSNKDYVLDNSLAEISTYDTSPFFTFPGDPAESATSRFKTAYRFIRRNKADAQAYAVGQIQTLYPTFTFPGNSSAKCSRDLGFFIDAIGMDIFLGGNAWTRAFITKYFDNSGNWVVGGLQGEELQSVAGFNAVRDYLQDAISNQLSSGYQDLTVSEGEAIYGDGNGDISNIDSNACSDVQNALGSLTSIATQVIGDGNILSLTDPGNANYVTPTVRTLTAGEIKCRRDIGHIVDAVQQDLWFGGNAYSIAAAKAYFNRFGLPISNGLVSEEAEGIVAFKRAADAINLAINNQLYYWDQTITLDTTGDPAIVSDMNADAYNLVLKNKEYIAEEAYLRMQAAYPGYVPQATNTKQDCLDDVYSILEEVMYDVKFGGNAKTYDSAEIYTTNVMPYFGPSKRRKDFTPTTVSYDPATGLSVFTIPGHDMTQGGYIKVDTNGVVFTCSMDGNQTQHASPSADDPYAGQWMQITAADASTITVNVGASQANQFWTPTNAVYNSTTGDMEITIGNHSLSVTEGIVLADNSFTFTCDQDGNVEQKTYPRPGQDPWAGKSIAITAVSATTITVNVGDAGSAAGVPHTFITAATDAVKHLPQSAHTFVSAATDCIHYGIAAATFIDPERDEAAEVFTQVKNLVPSIIRNQVINSSPSNSEVQYVDSTVTTDWDSPTCVSVISATQSNLDTIIQAIGTDNGGVGDISGITRTAPVQPQNLIQNGVNQGYTAGNCSDVVSSVNTLISIVCDAISAGSLTTLPTLNNGEWDCANVRSTIETLFDIANDAFVLSSLSELPVLNRGSFTTDASVSKCFRDVSYIVDAVVSDLRLGGNINSVQAGEAYYVGNQLEYIDGEKTETIDAWNYVGQMATAAMRNFDVLAFNCSTTAGSAIVNINDTRGILIGMTVAEYDNTDVVNPAYVNGLLQSGSTQVSSTIPLNTYVKRIVSGTQIELGVANSRLDSGSTITALQTSSSVDLYFDLPNGQWANTLPKTDPSVIQDTLTSPTQRECAGTADAIETLVGNITTIINSGLGSVDRQEQTASISAFASRATVFTINTSGVGASNPHNFETGTPVRLVPRPRFDVAKGQYVDVDKRLVRLPNGFETNKTYYVIAPGRRTQPEDYSTTTFFNGSDQTKLMLSTSRENAAAGIYIYSSESESIDANVEIDIYQFILDEKYDLHNYKTKLTNSINAGIQTDVSHIFDTPFASVTPQKVFFRDLDGGRIPLVSTTYASDADVAIQNSQDSNFGRIDPTKEFYARYQNDSVITIHKTHADAINNVNPITFTSGQTQTFQVFSNKRRAPFAYDPAFSNGIITTGKWFVRCVDESSSTDNIFFRIQQSDYGDRPRSTDMWFTRLEDDRGADDRTYKLRYVIPKYLENARDPINGFVIKTRTDDTRKLVPQKVVLKPVAGTVYGARFENKRNPGEFIGFTQTEYDAQSLTLGDSYDPYKKVTGSGLEYRMFAKFSSGIQATIQSGRYVEDTLDPNIKYLELTLFDHGIDTLNFSGLRNESFTTVKISAPQGGEWVVNKTASVSANQVQWTGNSSGLANIHAYYTVGGQHYLIIKNVRGGKLEFSEYYNTRFEQGSTFADMLEDQDMGKSLPLKTLIAKNYPQYFYKQNGSNVYTITPGDRIQDDAGIEYYVDSVEDAGVIEDTFYVFSYETLQRRIAGQQDGIYYLSCLRGNISPFPTGAGVAENFKKFKFSQPVSSLYPLDYKNDPLWFQKNGTTAEELNVASQLLDPPPTFSAADNYTQGLVTTNDFKNSVTRELVEDLIDQPAFNENNYIAKAIEAQVGNATSGSEDRKIPIAGDSTVLTDQRYYVELRRPSIARAGNHTFEYLGFGPGNYSTGLPARQEIVLSPDEDFYAQSKKEDGGIVFYTGLNSNGDLYIGNRKINAITGEETFLERATLQSSADDDEDIGNLVTSFDTPVTFNQNITVVGGDGSQQNVFQSPLIISVQDNDLTEVRDALIIRSNVSSVDPVTGDEQDESLDRTNFAPPTLGDIRISKNRIQAAVFGFNARGKGQAYEFKTHITNGVPSNISPNNSNLVAQNGNRLISNQFVDFGGVAAKAGDVLFKGKEIGKTGSLGWVFSNYFTQIPNNNIFTIEFDGTNVVKLTFKDNLGVDIPNSAIGITSGSQIRLNDYIDSRLTNVWTVFSPNGDAFDLTNNYVHFQVNDNITIETLSWNGSGGVLSSAPAGTNPSVDFSNSSWKEQGVIGAETLRTETENIGDYKLGVNTIARSDHAASQNAFISNETEPRANLDVVGNTFISGKKILSYLTETSIIHVETNQDNAFLVGGDSANPSDISTLRVMTTNSGRLGVNTAVNDTVNPINNLDRNFVVIGDSRFSDDANFQADIEVNGGDITTTNNAFNFINSNAQILNFAGDGQILNLMNNQTVDQSIAIGNSTTRQTILVGEATQTGTLKIHRNTDDATVDIATVSNNATSECKITLGGAWATQADATSYTKIGTFYTGVAGNLEIGTGWGAGTSESRLYAQTRVVNLFDGDQTNTVNLATNATTFTLGSTGGTTFIRNTLNVLASTIVEGNIRLDGGLNAGIIKVGRGKFGTTIVPHLIGGVENPNIDFYKYETTGKVIDTAGVSQWGSTSFLVAGGQIASVDTITNNGANNRTPGTYSFLSATSSGAGSGSTFTIIVRFDYTIDLSIESPGEGYADNEILTITDAQLGGGGGGDLTFQVNGTNSAGTSYYLPISQPVVGDFQVGDLLFLDRANTASPDSIGTGANVITGLRDEAKSEILRIIGIANIANPSDPNGYRLIVSRGAEGTGTYTDHPDGCVIAKFTKQGNASYITGSDLDDNGELDDPLTGIGAATGDVNIGVAEFGGTISLLDYIRLSSSEFVSIVELISTSPQSLIVNDGGNPAADVFKVESTTGDTYIFGDIFAGVGFNKFTVDSGTGNTITQGSLTTNNTITLRGSTFAAIKGNPNYIEPGELGGPLPYGDSQLFKLTPQGNTEFLTLSNGGRDGVVEAVTFQVDTATGSIYSTGDLEFYGTDITGVADLSEPRLIFNNSSGDFTTYGSLSALGTGTSTFGGPVIVGGDLTVNGGDLTVNSNGTTIFDVANDGAVTVAGISDYFSQTGGRKWVYTASSVVECDANVNYFINCTGNTLVKLPPNPLMGDMVRIIDIGGALTYNISMVVRADNGNGIQGETSNTGTAMLTGISPSELANYNAGELVVQTPRASFGLVYAGTTSAAGGPGAPTSLKGWYLMDV</sequence>
<protein>
    <submittedName>
        <fullName evidence="2">Putative short tail fiber</fullName>
    </submittedName>
</protein>
<evidence type="ECO:0000313" key="5">
    <source>
        <dbReference type="Proteomes" id="UP000185283"/>
    </source>
</evidence>
<proteinExistence type="predicted"/>
<dbReference type="EMBL" id="KJ019054">
    <property type="protein sequence ID" value="AIX20491.1"/>
    <property type="molecule type" value="Genomic_DNA"/>
</dbReference>
<dbReference type="EMBL" id="KJ019156">
    <property type="protein sequence ID" value="AIX44947.1"/>
    <property type="molecule type" value="Genomic_DNA"/>
</dbReference>
<organism evidence="2 6">
    <name type="scientific">Synechococcus phage ACG-2014e</name>
    <dbReference type="NCBI Taxonomy" id="1493510"/>
    <lineage>
        <taxon>Viruses</taxon>
        <taxon>Duplodnaviria</taxon>
        <taxon>Heunggongvirae</taxon>
        <taxon>Uroviricota</taxon>
        <taxon>Caudoviricetes</taxon>
        <taxon>Pantevenvirales</taxon>
        <taxon>Kyanoviridae</taxon>
        <taxon>Chalconvirus</taxon>
        <taxon>Chalconvirus acg2014e</taxon>
    </lineage>
</organism>
<dbReference type="KEGG" id="vg:24172172"/>
<evidence type="ECO:0000313" key="3">
    <source>
        <dbReference type="EMBL" id="AIX44947.1"/>
    </source>
</evidence>
<accession>A0A0E3HHE7</accession>
<dbReference type="EMBL" id="KJ019094">
    <property type="protein sequence ID" value="AIX29708.1"/>
    <property type="molecule type" value="Genomic_DNA"/>
</dbReference>
<dbReference type="Proteomes" id="UP000185283">
    <property type="component" value="Segment"/>
</dbReference>
<evidence type="ECO:0000313" key="4">
    <source>
        <dbReference type="Proteomes" id="UP000033005"/>
    </source>
</evidence>
<evidence type="ECO:0000313" key="6">
    <source>
        <dbReference type="Proteomes" id="UP000185284"/>
    </source>
</evidence>
<keyword evidence="5" id="KW-1185">Reference proteome</keyword>
<dbReference type="RefSeq" id="YP_009134530.1">
    <property type="nucleotide sequence ID" value="NC_026928.1"/>
</dbReference>
<dbReference type="Proteomes" id="UP000033005">
    <property type="component" value="Segment"/>
</dbReference>